<keyword evidence="3" id="KW-1185">Reference proteome</keyword>
<name>A0A2S6N7S3_RHOGL</name>
<dbReference type="EMBL" id="NHRY01000206">
    <property type="protein sequence ID" value="PPQ30658.1"/>
    <property type="molecule type" value="Genomic_DNA"/>
</dbReference>
<feature type="signal peptide" evidence="1">
    <location>
        <begin position="1"/>
        <end position="26"/>
    </location>
</feature>
<feature type="chain" id="PRO_5015697764" description="Lipoprotein" evidence="1">
    <location>
        <begin position="27"/>
        <end position="182"/>
    </location>
</feature>
<accession>A0A2S6N7S3</accession>
<evidence type="ECO:0008006" key="4">
    <source>
        <dbReference type="Google" id="ProtNLM"/>
    </source>
</evidence>
<evidence type="ECO:0000256" key="1">
    <source>
        <dbReference type="SAM" id="SignalP"/>
    </source>
</evidence>
<sequence length="182" mass="19032">MPVRLRPIACLSVPALLLGLSGCGGAGPDQFAPPCPSARLIPELSDMTRYAGKGPAHDLTDLIVQAHVMGVKGSCSAGDDKSVLPAKVQVTIAVQRGPAMRGREADVPVFLAVTEGETVRDKQVFPVHVVFPPNVDRLTMTSQDIDLALPVSARKTGAAYGIIAGFQLTPDELAANRRAAGQ</sequence>
<protein>
    <recommendedName>
        <fullName evidence="4">Lipoprotein</fullName>
    </recommendedName>
</protein>
<reference evidence="2 3" key="1">
    <citation type="journal article" date="2018" name="Arch. Microbiol.">
        <title>New insights into the metabolic potential of the phototrophic purple bacterium Rhodopila globiformis DSM 161(T) from its draft genome sequence and evidence for a vanadium-dependent nitrogenase.</title>
        <authorList>
            <person name="Imhoff J.F."/>
            <person name="Rahn T."/>
            <person name="Kunzel S."/>
            <person name="Neulinger S.C."/>
        </authorList>
    </citation>
    <scope>NUCLEOTIDE SEQUENCE [LARGE SCALE GENOMIC DNA]</scope>
    <source>
        <strain evidence="2 3">DSM 161</strain>
    </source>
</reference>
<dbReference type="PROSITE" id="PS51257">
    <property type="entry name" value="PROKAR_LIPOPROTEIN"/>
    <property type="match status" value="1"/>
</dbReference>
<dbReference type="Proteomes" id="UP000239724">
    <property type="component" value="Unassembled WGS sequence"/>
</dbReference>
<comment type="caution">
    <text evidence="2">The sequence shown here is derived from an EMBL/GenBank/DDBJ whole genome shotgun (WGS) entry which is preliminary data.</text>
</comment>
<proteinExistence type="predicted"/>
<organism evidence="2 3">
    <name type="scientific">Rhodopila globiformis</name>
    <name type="common">Rhodopseudomonas globiformis</name>
    <dbReference type="NCBI Taxonomy" id="1071"/>
    <lineage>
        <taxon>Bacteria</taxon>
        <taxon>Pseudomonadati</taxon>
        <taxon>Pseudomonadota</taxon>
        <taxon>Alphaproteobacteria</taxon>
        <taxon>Acetobacterales</taxon>
        <taxon>Acetobacteraceae</taxon>
        <taxon>Rhodopila</taxon>
    </lineage>
</organism>
<dbReference type="AlphaFoldDB" id="A0A2S6N7S3"/>
<dbReference type="RefSeq" id="WP_104520349.1">
    <property type="nucleotide sequence ID" value="NZ_NHRY01000206.1"/>
</dbReference>
<gene>
    <name evidence="2" type="ORF">CCS01_18755</name>
</gene>
<evidence type="ECO:0000313" key="3">
    <source>
        <dbReference type="Proteomes" id="UP000239724"/>
    </source>
</evidence>
<evidence type="ECO:0000313" key="2">
    <source>
        <dbReference type="EMBL" id="PPQ30658.1"/>
    </source>
</evidence>
<keyword evidence="1" id="KW-0732">Signal</keyword>
<dbReference type="OrthoDB" id="8443104at2"/>